<reference evidence="2" key="2">
    <citation type="submission" date="2022-06" db="UniProtKB">
        <authorList>
            <consortium name="EnsemblMetazoa"/>
        </authorList>
    </citation>
    <scope>IDENTIFICATION</scope>
    <source>
        <strain evidence="2">DF5081</strain>
    </source>
</reference>
<accession>A0A8R1EAI2</accession>
<organism evidence="2 3">
    <name type="scientific">Caenorhabditis japonica</name>
    <dbReference type="NCBI Taxonomy" id="281687"/>
    <lineage>
        <taxon>Eukaryota</taxon>
        <taxon>Metazoa</taxon>
        <taxon>Ecdysozoa</taxon>
        <taxon>Nematoda</taxon>
        <taxon>Chromadorea</taxon>
        <taxon>Rhabditida</taxon>
        <taxon>Rhabditina</taxon>
        <taxon>Rhabditomorpha</taxon>
        <taxon>Rhabditoidea</taxon>
        <taxon>Rhabditidae</taxon>
        <taxon>Peloderinae</taxon>
        <taxon>Caenorhabditis</taxon>
    </lineage>
</organism>
<dbReference type="AlphaFoldDB" id="A0A8R1EAI2"/>
<sequence>MKREKSMAKLQDLRRQTAEARENSAKENKASGFSCATSGEEMSEIFAAVDEIVERSRIQSNDSTASQPILPFYMAVRLTRNKKKKKSSTSSPSYDEDIAFGNKLKREFWFAVPRGQADNIYHFLLQWSPDKYGLDTTTSSSNEEPTAMAANEAHDKGFIILGSNADESLS</sequence>
<protein>
    <submittedName>
        <fullName evidence="2">Uncharacterized protein</fullName>
    </submittedName>
</protein>
<name>A0A8R1EAI2_CAEJA</name>
<evidence type="ECO:0000313" key="2">
    <source>
        <dbReference type="EnsemblMetazoa" id="CJA27768a.1"/>
    </source>
</evidence>
<feature type="compositionally biased region" description="Basic and acidic residues" evidence="1">
    <location>
        <begin position="1"/>
        <end position="29"/>
    </location>
</feature>
<dbReference type="EnsemblMetazoa" id="CJA27768a.1">
    <property type="protein sequence ID" value="CJA27768a.1"/>
    <property type="gene ID" value="WBGene00183341"/>
</dbReference>
<evidence type="ECO:0000256" key="1">
    <source>
        <dbReference type="SAM" id="MobiDB-lite"/>
    </source>
</evidence>
<dbReference type="Proteomes" id="UP000005237">
    <property type="component" value="Unassembled WGS sequence"/>
</dbReference>
<keyword evidence="3" id="KW-1185">Reference proteome</keyword>
<evidence type="ECO:0000313" key="3">
    <source>
        <dbReference type="Proteomes" id="UP000005237"/>
    </source>
</evidence>
<proteinExistence type="predicted"/>
<reference evidence="3" key="1">
    <citation type="submission" date="2010-08" db="EMBL/GenBank/DDBJ databases">
        <authorList>
            <consortium name="Caenorhabditis japonica Sequencing Consortium"/>
            <person name="Wilson R.K."/>
        </authorList>
    </citation>
    <scope>NUCLEOTIDE SEQUENCE [LARGE SCALE GENOMIC DNA]</scope>
    <source>
        <strain evidence="3">DF5081</strain>
    </source>
</reference>
<feature type="region of interest" description="Disordered" evidence="1">
    <location>
        <begin position="1"/>
        <end position="34"/>
    </location>
</feature>
<dbReference type="EnsemblMetazoa" id="CJA27768a.2">
    <property type="protein sequence ID" value="CJA27768a.2"/>
    <property type="gene ID" value="WBGene00183341"/>
</dbReference>